<dbReference type="EMBL" id="JABANO010039823">
    <property type="protein sequence ID" value="KAF4689574.1"/>
    <property type="molecule type" value="Genomic_DNA"/>
</dbReference>
<keyword evidence="2" id="KW-1185">Reference proteome</keyword>
<accession>A0A7J6P087</accession>
<evidence type="ECO:0000313" key="2">
    <source>
        <dbReference type="Proteomes" id="UP000553632"/>
    </source>
</evidence>
<name>A0A7J6P087_PEROL</name>
<proteinExistence type="predicted"/>
<protein>
    <submittedName>
        <fullName evidence="1">Uncharacterized protein</fullName>
    </submittedName>
</protein>
<gene>
    <name evidence="1" type="ORF">FOZ63_031770</name>
</gene>
<sequence length="107" mass="11906">MSSFYCDVSFAVEEYSFFLYIFWSSGFVHQPALLSCGDHDVVWSLTCILSSVWTVLQPYEHRLRGLPVSPSGLLGLVGSPNYWKLDEGRDILKSRVAEAAASLDAVV</sequence>
<dbReference type="AlphaFoldDB" id="A0A7J6P087"/>
<reference evidence="1 2" key="1">
    <citation type="submission" date="2020-04" db="EMBL/GenBank/DDBJ databases">
        <title>Perkinsus olseni comparative genomics.</title>
        <authorList>
            <person name="Bogema D.R."/>
        </authorList>
    </citation>
    <scope>NUCLEOTIDE SEQUENCE [LARGE SCALE GENOMIC DNA]</scope>
    <source>
        <strain evidence="1 2">ATCC PRA-207</strain>
    </source>
</reference>
<comment type="caution">
    <text evidence="1">The sequence shown here is derived from an EMBL/GenBank/DDBJ whole genome shotgun (WGS) entry which is preliminary data.</text>
</comment>
<organism evidence="1 2">
    <name type="scientific">Perkinsus olseni</name>
    <name type="common">Perkinsus atlanticus</name>
    <dbReference type="NCBI Taxonomy" id="32597"/>
    <lineage>
        <taxon>Eukaryota</taxon>
        <taxon>Sar</taxon>
        <taxon>Alveolata</taxon>
        <taxon>Perkinsozoa</taxon>
        <taxon>Perkinsea</taxon>
        <taxon>Perkinsida</taxon>
        <taxon>Perkinsidae</taxon>
        <taxon>Perkinsus</taxon>
    </lineage>
</organism>
<evidence type="ECO:0000313" key="1">
    <source>
        <dbReference type="EMBL" id="KAF4689574.1"/>
    </source>
</evidence>
<feature type="non-terminal residue" evidence="1">
    <location>
        <position position="1"/>
    </location>
</feature>
<dbReference type="Proteomes" id="UP000553632">
    <property type="component" value="Unassembled WGS sequence"/>
</dbReference>